<accession>A0A177NP43</accession>
<name>A0A177NP43_9GAMM</name>
<keyword evidence="2" id="KW-1185">Reference proteome</keyword>
<proteinExistence type="predicted"/>
<dbReference type="EMBL" id="LUUK01000152">
    <property type="protein sequence ID" value="OAI19827.1"/>
    <property type="molecule type" value="Genomic_DNA"/>
</dbReference>
<dbReference type="AlphaFoldDB" id="A0A177NP43"/>
<comment type="caution">
    <text evidence="1">The sequence shown here is derived from an EMBL/GenBank/DDBJ whole genome shotgun (WGS) entry which is preliminary data.</text>
</comment>
<reference evidence="2" key="1">
    <citation type="submission" date="2016-03" db="EMBL/GenBank/DDBJ databases">
        <authorList>
            <person name="Heylen K."/>
            <person name="De Vos P."/>
            <person name="Vekeman B."/>
        </authorList>
    </citation>
    <scope>NUCLEOTIDE SEQUENCE [LARGE SCALE GENOMIC DNA]</scope>
    <source>
        <strain evidence="2">R-45383</strain>
    </source>
</reference>
<evidence type="ECO:0000313" key="1">
    <source>
        <dbReference type="EMBL" id="OAI19827.1"/>
    </source>
</evidence>
<sequence>MEKTSHEWSPESLFAKAQKYAEVMFEHQDTNWQFGLWSAFVLEMLIRSAVAKTSPVLLADLKDSNNLLFALGKPIKKSKFIAKSASITELLKRVEDLAKDFTGENANFCVSHLERRNSEVHSGNMPFENLGSAAWQPNFFTVCDVLTREIGESLESLFGSEIADQAREEIEALKDENAQAVKGTIATHKTAWEGKTDEEQDQARKQASTVSLRHYGHRVNCPVCQSTGLLLGKAVGEVKREVDDDGIVEKQVMRPESFQCVACGLKINGYSKLIASGLGNTYTATSHYTAIEYFEVDIDEHIRGMMEDDNNEY</sequence>
<gene>
    <name evidence="1" type="ORF">A1355_03580</name>
</gene>
<organism evidence="1 2">
    <name type="scientific">Methylomonas koyamae</name>
    <dbReference type="NCBI Taxonomy" id="702114"/>
    <lineage>
        <taxon>Bacteria</taxon>
        <taxon>Pseudomonadati</taxon>
        <taxon>Pseudomonadota</taxon>
        <taxon>Gammaproteobacteria</taxon>
        <taxon>Methylococcales</taxon>
        <taxon>Methylococcaceae</taxon>
        <taxon>Methylomonas</taxon>
    </lineage>
</organism>
<dbReference type="OrthoDB" id="2606812at2"/>
<evidence type="ECO:0000313" key="2">
    <source>
        <dbReference type="Proteomes" id="UP000077628"/>
    </source>
</evidence>
<dbReference type="RefSeq" id="WP_064027685.1">
    <property type="nucleotide sequence ID" value="NZ_LUUK01000152.1"/>
</dbReference>
<dbReference type="Proteomes" id="UP000077628">
    <property type="component" value="Unassembled WGS sequence"/>
</dbReference>
<protein>
    <submittedName>
        <fullName evidence="1">Uncharacterized protein</fullName>
    </submittedName>
</protein>